<evidence type="ECO:0000313" key="2">
    <source>
        <dbReference type="EMBL" id="ABE39461.1"/>
    </source>
</evidence>
<organism evidence="2 3">
    <name type="scientific">Rhodopseudomonas palustris (strain BisB5)</name>
    <dbReference type="NCBI Taxonomy" id="316057"/>
    <lineage>
        <taxon>Bacteria</taxon>
        <taxon>Pseudomonadati</taxon>
        <taxon>Pseudomonadota</taxon>
        <taxon>Alphaproteobacteria</taxon>
        <taxon>Hyphomicrobiales</taxon>
        <taxon>Nitrobacteraceae</taxon>
        <taxon>Rhodopseudomonas</taxon>
    </lineage>
</organism>
<dbReference type="GO" id="GO:0003677">
    <property type="term" value="F:DNA binding"/>
    <property type="evidence" value="ECO:0007669"/>
    <property type="project" value="InterPro"/>
</dbReference>
<dbReference type="InterPro" id="IPR001387">
    <property type="entry name" value="Cro/C1-type_HTH"/>
</dbReference>
<dbReference type="PROSITE" id="PS50943">
    <property type="entry name" value="HTH_CROC1"/>
    <property type="match status" value="1"/>
</dbReference>
<feature type="domain" description="HTH cro/C1-type" evidence="1">
    <location>
        <begin position="5"/>
        <end position="59"/>
    </location>
</feature>
<dbReference type="KEGG" id="rpd:RPD_2226"/>
<dbReference type="Pfam" id="PF01381">
    <property type="entry name" value="HTH_3"/>
    <property type="match status" value="1"/>
</dbReference>
<proteinExistence type="predicted"/>
<dbReference type="Gene3D" id="1.10.260.40">
    <property type="entry name" value="lambda repressor-like DNA-binding domains"/>
    <property type="match status" value="1"/>
</dbReference>
<dbReference type="STRING" id="316057.RPD_2226"/>
<evidence type="ECO:0000313" key="3">
    <source>
        <dbReference type="Proteomes" id="UP000001818"/>
    </source>
</evidence>
<sequence>MMAAIAQARRRAGLSQTEFARRMNTTQSTVARLKSDRGQPSTRALLRFAKATGRRLKISFQQVKGRGELLGEMQFVFPPYELLRRSMMGDCSSRSADGSFNPSRGLAEACYADNKRYFSLRDVNVINADRNEGKVI</sequence>
<protein>
    <submittedName>
        <fullName evidence="2">Transcriptional regulator</fullName>
    </submittedName>
</protein>
<dbReference type="HOGENOM" id="CLU_1873838_0_0_5"/>
<dbReference type="SMART" id="SM00530">
    <property type="entry name" value="HTH_XRE"/>
    <property type="match status" value="1"/>
</dbReference>
<dbReference type="EMBL" id="CP000283">
    <property type="protein sequence ID" value="ABE39461.1"/>
    <property type="molecule type" value="Genomic_DNA"/>
</dbReference>
<dbReference type="AlphaFoldDB" id="Q138M8"/>
<gene>
    <name evidence="2" type="ordered locus">RPD_2226</name>
</gene>
<reference evidence="2 3" key="1">
    <citation type="submission" date="2006-03" db="EMBL/GenBank/DDBJ databases">
        <title>Complete sequence of Rhodopseudomonas palustris BisB5.</title>
        <authorList>
            <consortium name="US DOE Joint Genome Institute"/>
            <person name="Copeland A."/>
            <person name="Lucas S."/>
            <person name="Lapidus A."/>
            <person name="Barry K."/>
            <person name="Detter J.C."/>
            <person name="Glavina del Rio T."/>
            <person name="Hammon N."/>
            <person name="Israni S."/>
            <person name="Dalin E."/>
            <person name="Tice H."/>
            <person name="Pitluck S."/>
            <person name="Chain P."/>
            <person name="Malfatti S."/>
            <person name="Shin M."/>
            <person name="Vergez L."/>
            <person name="Schmutz J."/>
            <person name="Larimer F."/>
            <person name="Land M."/>
            <person name="Hauser L."/>
            <person name="Pelletier D.A."/>
            <person name="Kyrpides N."/>
            <person name="Lykidis A."/>
            <person name="Oda Y."/>
            <person name="Harwood C.S."/>
            <person name="Richardson P."/>
        </authorList>
    </citation>
    <scope>NUCLEOTIDE SEQUENCE [LARGE SCALE GENOMIC DNA]</scope>
    <source>
        <strain evidence="2 3">BisB5</strain>
    </source>
</reference>
<dbReference type="eggNOG" id="COG1813">
    <property type="taxonomic scope" value="Bacteria"/>
</dbReference>
<accession>Q138M8</accession>
<dbReference type="InterPro" id="IPR010982">
    <property type="entry name" value="Lambda_DNA-bd_dom_sf"/>
</dbReference>
<dbReference type="CDD" id="cd00093">
    <property type="entry name" value="HTH_XRE"/>
    <property type="match status" value="1"/>
</dbReference>
<dbReference type="SUPFAM" id="SSF47413">
    <property type="entry name" value="lambda repressor-like DNA-binding domains"/>
    <property type="match status" value="1"/>
</dbReference>
<dbReference type="Proteomes" id="UP000001818">
    <property type="component" value="Chromosome"/>
</dbReference>
<evidence type="ECO:0000259" key="1">
    <source>
        <dbReference type="PROSITE" id="PS50943"/>
    </source>
</evidence>
<name>Q138M8_RHOPS</name>